<proteinExistence type="predicted"/>
<dbReference type="Proteomes" id="UP000558688">
    <property type="component" value="Unassembled WGS sequence"/>
</dbReference>
<name>A0A8H5EPV0_FUSOX</name>
<accession>A0A8H5EPV0</accession>
<organism evidence="1 2">
    <name type="scientific">Fusarium oxysporum</name>
    <name type="common">Fusarium vascular wilt</name>
    <dbReference type="NCBI Taxonomy" id="5507"/>
    <lineage>
        <taxon>Eukaryota</taxon>
        <taxon>Fungi</taxon>
        <taxon>Dikarya</taxon>
        <taxon>Ascomycota</taxon>
        <taxon>Pezizomycotina</taxon>
        <taxon>Sordariomycetes</taxon>
        <taxon>Hypocreomycetidae</taxon>
        <taxon>Hypocreales</taxon>
        <taxon>Nectriaceae</taxon>
        <taxon>Fusarium</taxon>
        <taxon>Fusarium oxysporum species complex</taxon>
    </lineage>
</organism>
<comment type="caution">
    <text evidence="1">The sequence shown here is derived from an EMBL/GenBank/DDBJ whole genome shotgun (WGS) entry which is preliminary data.</text>
</comment>
<sequence length="164" mass="18263">MRFKQWLKHTKKDIKYASLNASQAKISSQLKKKKDYFIINTQLAPEAHKAIRNAGFAAKPLSAADLSSLLNSNNSVDFQLTQPPVNADFNKEDSLIDLSEEEDIAMPSSPPCLPNYKSPFPTVPSTPCPAQHQAQFRNALISLIREERSAIEASHRPQEGQEST</sequence>
<dbReference type="EMBL" id="JAAFOW010000159">
    <property type="protein sequence ID" value="KAF5268069.1"/>
    <property type="molecule type" value="Genomic_DNA"/>
</dbReference>
<protein>
    <submittedName>
        <fullName evidence="1">Uncharacterized protein</fullName>
    </submittedName>
</protein>
<dbReference type="AlphaFoldDB" id="A0A8H5EPV0"/>
<reference evidence="1" key="1">
    <citation type="submission" date="2020-02" db="EMBL/GenBank/DDBJ databases">
        <title>Identification and distribution of gene clusters putatively required for synthesis of sphingolipid metabolism inhibitors in phylogenetically diverse species of the filamentous fungus Fusarium.</title>
        <authorList>
            <person name="Kim H.-S."/>
            <person name="Busman M."/>
            <person name="Brown D.W."/>
            <person name="Divon H."/>
            <person name="Uhlig S."/>
            <person name="Proctor R.H."/>
        </authorList>
    </citation>
    <scope>NUCLEOTIDE SEQUENCE [LARGE SCALE GENOMIC DNA]</scope>
    <source>
        <strain evidence="1">NRRL 39464</strain>
    </source>
</reference>
<gene>
    <name evidence="1" type="ORF">FOXYS1_1045</name>
</gene>
<evidence type="ECO:0000313" key="1">
    <source>
        <dbReference type="EMBL" id="KAF5268069.1"/>
    </source>
</evidence>
<evidence type="ECO:0000313" key="2">
    <source>
        <dbReference type="Proteomes" id="UP000558688"/>
    </source>
</evidence>